<evidence type="ECO:0000313" key="2">
    <source>
        <dbReference type="EMBL" id="AFM14311.1"/>
    </source>
</evidence>
<evidence type="ECO:0000256" key="1">
    <source>
        <dbReference type="SAM" id="Phobius"/>
    </source>
</evidence>
<accession>I4BAK4</accession>
<proteinExistence type="predicted"/>
<keyword evidence="1" id="KW-0472">Membrane</keyword>
<name>I4BAK4_TURPD</name>
<dbReference type="SUPFAM" id="SSF74653">
    <property type="entry name" value="TolA/TonB C-terminal domain"/>
    <property type="match status" value="1"/>
</dbReference>
<evidence type="ECO:0000313" key="3">
    <source>
        <dbReference type="Proteomes" id="UP000006048"/>
    </source>
</evidence>
<dbReference type="STRING" id="869212.Turpa_3677"/>
<gene>
    <name evidence="2" type="ordered locus">Turpa_3677</name>
</gene>
<dbReference type="KEGG" id="tpx:Turpa_3677"/>
<keyword evidence="3" id="KW-1185">Reference proteome</keyword>
<dbReference type="Proteomes" id="UP000006048">
    <property type="component" value="Chromosome"/>
</dbReference>
<organism evidence="2 3">
    <name type="scientific">Turneriella parva (strain ATCC BAA-1111 / DSM 21527 / NCTC 11395 / H)</name>
    <name type="common">Leptospira parva</name>
    <dbReference type="NCBI Taxonomy" id="869212"/>
    <lineage>
        <taxon>Bacteria</taxon>
        <taxon>Pseudomonadati</taxon>
        <taxon>Spirochaetota</taxon>
        <taxon>Spirochaetia</taxon>
        <taxon>Leptospirales</taxon>
        <taxon>Leptospiraceae</taxon>
        <taxon>Turneriella</taxon>
    </lineage>
</organism>
<reference evidence="2 3" key="1">
    <citation type="submission" date="2012-06" db="EMBL/GenBank/DDBJ databases">
        <title>The complete chromosome of genome of Turneriella parva DSM 21527.</title>
        <authorList>
            <consortium name="US DOE Joint Genome Institute (JGI-PGF)"/>
            <person name="Lucas S."/>
            <person name="Han J."/>
            <person name="Lapidus A."/>
            <person name="Bruce D."/>
            <person name="Goodwin L."/>
            <person name="Pitluck S."/>
            <person name="Peters L."/>
            <person name="Kyrpides N."/>
            <person name="Mavromatis K."/>
            <person name="Ivanova N."/>
            <person name="Mikhailova N."/>
            <person name="Chertkov O."/>
            <person name="Detter J.C."/>
            <person name="Tapia R."/>
            <person name="Han C."/>
            <person name="Land M."/>
            <person name="Hauser L."/>
            <person name="Markowitz V."/>
            <person name="Cheng J.-F."/>
            <person name="Hugenholtz P."/>
            <person name="Woyke T."/>
            <person name="Wu D."/>
            <person name="Gronow S."/>
            <person name="Wellnitz S."/>
            <person name="Brambilla E."/>
            <person name="Klenk H.-P."/>
            <person name="Eisen J.A."/>
        </authorList>
    </citation>
    <scope>NUCLEOTIDE SEQUENCE [LARGE SCALE GENOMIC DNA]</scope>
    <source>
        <strain evidence="3">ATCC BAA-1111 / DSM 21527 / NCTC 11395 / H</strain>
    </source>
</reference>
<dbReference type="HOGENOM" id="CLU_911531_0_0_12"/>
<feature type="transmembrane region" description="Helical" evidence="1">
    <location>
        <begin position="12"/>
        <end position="29"/>
    </location>
</feature>
<protein>
    <recommendedName>
        <fullName evidence="4">TonB family protein</fullName>
    </recommendedName>
</protein>
<dbReference type="Gene3D" id="3.30.1150.10">
    <property type="match status" value="1"/>
</dbReference>
<keyword evidence="1" id="KW-0812">Transmembrane</keyword>
<sequence>MSVTQISDGALARFFSTVFCLCILAVLFLQIDLRALLGGEADEKSDNGKIIQAMLENREVVKEKRKDKVKFLSDRDSAAQGQLTREKGFESISTDYVLSPGDVSPMQARLLSAKQYARILTSQESRTTINIRPQKEQKPTVATEKLRIPAYYRFRHDFALSWDYAGRPAIPTARYAHYSYFRSMINKIQSVWAPPGGDPYPTFGDSYHRMNYASGYTRFSTFPSQDIYIQFLLDENGVVRDAKLVSSLGYVSLDRSCIEALYAAHDFGPPPKELMEGGVLIVPFIFRIIVR</sequence>
<dbReference type="AlphaFoldDB" id="I4BAK4"/>
<evidence type="ECO:0008006" key="4">
    <source>
        <dbReference type="Google" id="ProtNLM"/>
    </source>
</evidence>
<keyword evidence="1" id="KW-1133">Transmembrane helix</keyword>
<dbReference type="EMBL" id="CP002959">
    <property type="protein sequence ID" value="AFM14311.1"/>
    <property type="molecule type" value="Genomic_DNA"/>
</dbReference>